<evidence type="ECO:0000313" key="2">
    <source>
        <dbReference type="Proteomes" id="UP000008703"/>
    </source>
</evidence>
<geneLocation type="plasmid" evidence="1 2">
    <name>pSTRVI01</name>
</geneLocation>
<reference evidence="1" key="1">
    <citation type="submission" date="2011-08" db="EMBL/GenBank/DDBJ databases">
        <title>Complete sequence of plasmid 1 of Streptomyces violaceusniger Tu 4113.</title>
        <authorList>
            <consortium name="US DOE Joint Genome Institute"/>
            <person name="Lucas S."/>
            <person name="Han J."/>
            <person name="Lapidus A."/>
            <person name="Cheng J.-F."/>
            <person name="Goodwin L."/>
            <person name="Pitluck S."/>
            <person name="Peters L."/>
            <person name="Ivanova N."/>
            <person name="Daligault H."/>
            <person name="Detter J.C."/>
            <person name="Han C."/>
            <person name="Tapia R."/>
            <person name="Land M."/>
            <person name="Hauser L."/>
            <person name="Kyrpides N."/>
            <person name="Ivanova N."/>
            <person name="Pagani I."/>
            <person name="Hagen A."/>
            <person name="Katz L."/>
            <person name="Fiedler H.-P."/>
            <person name="Keasling J."/>
            <person name="Fortman J."/>
            <person name="Woyke T."/>
        </authorList>
    </citation>
    <scope>NUCLEOTIDE SEQUENCE [LARGE SCALE GENOMIC DNA]</scope>
    <source>
        <strain evidence="1">Tu 4113</strain>
        <plasmid evidence="1">pSTRVI01</plasmid>
    </source>
</reference>
<keyword evidence="1" id="KW-0614">Plasmid</keyword>
<proteinExistence type="predicted"/>
<dbReference type="KEGG" id="svl:Strvi_9366"/>
<dbReference type="HOGENOM" id="CLU_2829611_0_0_11"/>
<keyword evidence="2" id="KW-1185">Reference proteome</keyword>
<dbReference type="AlphaFoldDB" id="G2PH55"/>
<accession>G2PH55</accession>
<dbReference type="Proteomes" id="UP000008703">
    <property type="component" value="Plasmid pSTRVI01"/>
</dbReference>
<protein>
    <submittedName>
        <fullName evidence="1">Uncharacterized protein</fullName>
    </submittedName>
</protein>
<evidence type="ECO:0000313" key="1">
    <source>
        <dbReference type="EMBL" id="AEM88629.1"/>
    </source>
</evidence>
<gene>
    <name evidence="1" type="ORF">Strvi_9366</name>
</gene>
<name>G2PH55_STRV4</name>
<dbReference type="EMBL" id="CP002995">
    <property type="protein sequence ID" value="AEM88629.1"/>
    <property type="molecule type" value="Genomic_DNA"/>
</dbReference>
<sequence>MTKRYGEPIRTARETMCPKCGRNAWLIHVRVAGDVDVRRCEECDEEVEIDLWVYAKPSEVTLPGAG</sequence>
<organism evidence="1 2">
    <name type="scientific">Streptomyces violaceusniger (strain Tu 4113)</name>
    <dbReference type="NCBI Taxonomy" id="653045"/>
    <lineage>
        <taxon>Bacteria</taxon>
        <taxon>Bacillati</taxon>
        <taxon>Actinomycetota</taxon>
        <taxon>Actinomycetes</taxon>
        <taxon>Kitasatosporales</taxon>
        <taxon>Streptomycetaceae</taxon>
        <taxon>Streptomyces</taxon>
        <taxon>Streptomyces violaceusniger group</taxon>
    </lineage>
</organism>
<dbReference type="RefSeq" id="WP_014043564.1">
    <property type="nucleotide sequence ID" value="NC_015951.1"/>
</dbReference>